<dbReference type="Proteomes" id="UP000824533">
    <property type="component" value="Linkage Group LG19"/>
</dbReference>
<keyword evidence="2" id="KW-1185">Reference proteome</keyword>
<protein>
    <submittedName>
        <fullName evidence="1">Uncharacterized protein</fullName>
    </submittedName>
</protein>
<accession>A0ACC1CQV4</accession>
<sequence>MRWKFVYCILLACSIAASLANERPKRDLFKLKKFITSKLLKPKATVQPNYKLYRIPGFNNILVKAIPKETQRVVSIPVEFLGDETANETLKALEDIKKLLKVGILNDKDDKIIQEMMVPIFQTPPVKFTELTKTYSVQPSYPSEPIIVRNPPMKVAEVISLVPDDTKYSYKQTTKDKEITTFVSQNSPDTVITTTKNVPRLPPFIKTRIEEVASMGVNPYAFATPGAVIPARPPVLVEEIVKVPTVPQGVNYLIEHGDVGTYDSSIFARPVRPSMLVKETSYFSSPPPEVVDVFNQPVTGVARHPVLVKETMKIPSYPPGIAPLMIEEQKPPVLVKETVKIPGIKSYSPQIDTRGTVNVKVNTGRSTTHNYNNQVLNSVNKNWNKKEIPLPPSLPEDKNISKNTPGFLYSFTDKNGTNNFGHNVNPTRTKISRSTSNVENTTYEAKNLMKSESIGAEPFKEADKFLSQKARHEIRMENTTKLNKTISTKRQYNKRNVSYNQFNLTVMNKNLESVAYRGDIPQLSSLSSQENEETSKQTEINYNANSTTSNILTETTANKTHLGKIDSKLVNISNDVKSPPPNLNNSMSNKHGSSRGYTKFTNRHNLEILQIKPKENVSVSPLLPPLSDKSVISQKDVTHNVNSMNSSFVKTIDDTSSSAKDYSNRTTIQDNVITQKYNIQTENVFPPPPTFKSNKINSVPDQNINLALNSKTLNSYTSFKNKTEINGITQINLSVVTSNTTEVNGAKSELESEKVDEELNPLRKNNSPTKALIQAQVDLNQIEDRITSISNKKNNNVKSNNVVGLAKKGNSTVNSNNTLINPKRNFSSTNMLNEKYKSKITKVSKTNSIFSQNKTRNLNITVKSELNTNHKTGGIARGNRQNSPISLSTKKGNIRKQDNKYALNPSRKAAINRLIGRNETKSNNLKNAVTKTALSQFSQKQTSKTSNNNRAVVKMNRKITTGERNKRDVNKVSYKIPNHYLYMPPVDVDVAPPIRPTGLDAVRSNSDRTEEASRSFKKNNINANLVRNPLIVMNSNIHVFQQDNSTNSRSSNVTLMSKV</sequence>
<gene>
    <name evidence="1" type="ORF">K1T71_010903</name>
</gene>
<dbReference type="EMBL" id="CM034405">
    <property type="protein sequence ID" value="KAJ0173754.1"/>
    <property type="molecule type" value="Genomic_DNA"/>
</dbReference>
<comment type="caution">
    <text evidence="1">The sequence shown here is derived from an EMBL/GenBank/DDBJ whole genome shotgun (WGS) entry which is preliminary data.</text>
</comment>
<organism evidence="1 2">
    <name type="scientific">Dendrolimus kikuchii</name>
    <dbReference type="NCBI Taxonomy" id="765133"/>
    <lineage>
        <taxon>Eukaryota</taxon>
        <taxon>Metazoa</taxon>
        <taxon>Ecdysozoa</taxon>
        <taxon>Arthropoda</taxon>
        <taxon>Hexapoda</taxon>
        <taxon>Insecta</taxon>
        <taxon>Pterygota</taxon>
        <taxon>Neoptera</taxon>
        <taxon>Endopterygota</taxon>
        <taxon>Lepidoptera</taxon>
        <taxon>Glossata</taxon>
        <taxon>Ditrysia</taxon>
        <taxon>Bombycoidea</taxon>
        <taxon>Lasiocampidae</taxon>
        <taxon>Dendrolimus</taxon>
    </lineage>
</organism>
<evidence type="ECO:0000313" key="1">
    <source>
        <dbReference type="EMBL" id="KAJ0173754.1"/>
    </source>
</evidence>
<name>A0ACC1CQV4_9NEOP</name>
<evidence type="ECO:0000313" key="2">
    <source>
        <dbReference type="Proteomes" id="UP000824533"/>
    </source>
</evidence>
<reference evidence="1 2" key="1">
    <citation type="journal article" date="2021" name="Front. Genet.">
        <title>Chromosome-Level Genome Assembly Reveals Significant Gene Expansion in the Toll and IMD Signaling Pathways of Dendrolimus kikuchii.</title>
        <authorList>
            <person name="Zhou J."/>
            <person name="Wu P."/>
            <person name="Xiong Z."/>
            <person name="Liu N."/>
            <person name="Zhao N."/>
            <person name="Ji M."/>
            <person name="Qiu Y."/>
            <person name="Yang B."/>
        </authorList>
    </citation>
    <scope>NUCLEOTIDE SEQUENCE [LARGE SCALE GENOMIC DNA]</scope>
    <source>
        <strain evidence="1">Ann1</strain>
    </source>
</reference>
<proteinExistence type="predicted"/>